<protein>
    <submittedName>
        <fullName evidence="2">Uncharacterized protein</fullName>
    </submittedName>
</protein>
<evidence type="ECO:0000256" key="1">
    <source>
        <dbReference type="SAM" id="MobiDB-lite"/>
    </source>
</evidence>
<accession>A0AAV6XJ76</accession>
<reference evidence="2" key="1">
    <citation type="submission" date="2019-10" db="EMBL/GenBank/DDBJ databases">
        <authorList>
            <person name="Zhang R."/>
            <person name="Pan Y."/>
            <person name="Wang J."/>
            <person name="Ma R."/>
            <person name="Yu S."/>
        </authorList>
    </citation>
    <scope>NUCLEOTIDE SEQUENCE</scope>
    <source>
        <strain evidence="2">LA-IB0</strain>
        <tissue evidence="2">Leaf</tissue>
    </source>
</reference>
<feature type="compositionally biased region" description="Low complexity" evidence="1">
    <location>
        <begin position="386"/>
        <end position="397"/>
    </location>
</feature>
<keyword evidence="3" id="KW-1185">Reference proteome</keyword>
<dbReference type="EMBL" id="WHWC01000005">
    <property type="protein sequence ID" value="KAG8383046.1"/>
    <property type="molecule type" value="Genomic_DNA"/>
</dbReference>
<evidence type="ECO:0000313" key="2">
    <source>
        <dbReference type="EMBL" id="KAG8383046.1"/>
    </source>
</evidence>
<dbReference type="InterPro" id="IPR001005">
    <property type="entry name" value="SANT/Myb"/>
</dbReference>
<dbReference type="CDD" id="cd00167">
    <property type="entry name" value="SANT"/>
    <property type="match status" value="1"/>
</dbReference>
<dbReference type="PANTHER" id="PTHR46872">
    <property type="entry name" value="DNA BINDING PROTEIN"/>
    <property type="match status" value="1"/>
</dbReference>
<dbReference type="AlphaFoldDB" id="A0AAV6XJ76"/>
<comment type="caution">
    <text evidence="2">The sequence shown here is derived from an EMBL/GenBank/DDBJ whole genome shotgun (WGS) entry which is preliminary data.</text>
</comment>
<name>A0AAV6XJ76_9LAMI</name>
<dbReference type="Proteomes" id="UP000826271">
    <property type="component" value="Unassembled WGS sequence"/>
</dbReference>
<proteinExistence type="predicted"/>
<sequence length="417" mass="47056">MGVKRPLEEEDFPGPSFKHKQLDYYNNLTLNTEEFPSGITTMRVDFHGEAKSNFCKLQLDGKLENGDTDSLYIDDKELESSVPLSVVTSSSSEEDVGNGDTSLRSYFPGDIDYSIPRRPPQQFEDPYISLLNCPPRKGVPIGPDNQAEVPKWDPDATGKSVSAFDNKSKQKELMGTCIISMPNLNDSTFDGLRIGRGRTDCKCLDVGSMRCVQQHVMEAREKLQETMGDENFTKLGFYDMGDEVACKWTPHDEQLFHEVVFSNPASHGRNFWKHLRVAFPNRTNKDIVSYYFNVFMLRRRAVQNRSYSLEIDSDDDEERRGVHGDFYQNESHSSDLDTDIDDDQQGPILDFYVVEGDGEDSTVESLGDEDLDSSWVDDFWCDEPENGSNGINGISEGDIGKKQDAAEKLDDDPGFDS</sequence>
<evidence type="ECO:0000313" key="3">
    <source>
        <dbReference type="Proteomes" id="UP000826271"/>
    </source>
</evidence>
<organism evidence="2 3">
    <name type="scientific">Buddleja alternifolia</name>
    <dbReference type="NCBI Taxonomy" id="168488"/>
    <lineage>
        <taxon>Eukaryota</taxon>
        <taxon>Viridiplantae</taxon>
        <taxon>Streptophyta</taxon>
        <taxon>Embryophyta</taxon>
        <taxon>Tracheophyta</taxon>
        <taxon>Spermatophyta</taxon>
        <taxon>Magnoliopsida</taxon>
        <taxon>eudicotyledons</taxon>
        <taxon>Gunneridae</taxon>
        <taxon>Pentapetalae</taxon>
        <taxon>asterids</taxon>
        <taxon>lamiids</taxon>
        <taxon>Lamiales</taxon>
        <taxon>Scrophulariaceae</taxon>
        <taxon>Buddlejeae</taxon>
        <taxon>Buddleja</taxon>
    </lineage>
</organism>
<feature type="region of interest" description="Disordered" evidence="1">
    <location>
        <begin position="381"/>
        <end position="417"/>
    </location>
</feature>
<gene>
    <name evidence="2" type="ORF">BUALT_Bualt05G0143700</name>
</gene>
<feature type="compositionally biased region" description="Basic and acidic residues" evidence="1">
    <location>
        <begin position="398"/>
        <end position="408"/>
    </location>
</feature>
<dbReference type="PANTHER" id="PTHR46872:SF5">
    <property type="entry name" value="MYB-LIKE DOMAIN-CONTAINING PROTEIN"/>
    <property type="match status" value="1"/>
</dbReference>